<name>A0AAD2G1M9_9STRA</name>
<sequence>MTEPNWTDLNDSPLSTIGEDVAVTNPINQGEGRNMHVVYLVVSGGIEARRRYSDFQWLYQRILTEAPGAFVPIIPHKRTALIGEAKYSQEFVEERRGNLQMFMKGVFQIPDINTLSPSLVTFLTAPEDQLDNAKKQVEAANPSLVSTKDMDAENDNVAEAKKGLGNLIAKAKTVTQTKLGNMELLETKDEKEIAALKLYISRVEIHIKELAICTEKLIKSTSDKLIGINDLGVKISEWKFSRDDFLDTTYGPEGRLMDDHQEIPKMMSAVAHFSDEIRIQMEKQAAAERATLEQGLSRLALDIIGFKRALATRRKLQVAYTTKDNQIKQIKKNLEKKKEVDRMSADLYDLEKAASVLKVKLEECSHRLLKESNRVRPVIEARLNDSLKNYAIMQLMFGEKVKKLWDNLMPKFELEGTEEVNGPNTPGKLSTIALSDSGENLKPSAPPLSEDLMGGRAMPPTPPPPVPDASAELVVEKVEGSQDPEIEDDGAPASTPNTE</sequence>
<proteinExistence type="predicted"/>
<evidence type="ECO:0000259" key="2">
    <source>
        <dbReference type="PROSITE" id="PS50195"/>
    </source>
</evidence>
<dbReference type="SUPFAM" id="SSF64268">
    <property type="entry name" value="PX domain"/>
    <property type="match status" value="1"/>
</dbReference>
<dbReference type="Gene3D" id="1.20.1270.60">
    <property type="entry name" value="Arfaptin homology (AH) domain/BAR domain"/>
    <property type="match status" value="1"/>
</dbReference>
<feature type="region of interest" description="Disordered" evidence="1">
    <location>
        <begin position="417"/>
        <end position="499"/>
    </location>
</feature>
<evidence type="ECO:0000256" key="1">
    <source>
        <dbReference type="SAM" id="MobiDB-lite"/>
    </source>
</evidence>
<evidence type="ECO:0000313" key="4">
    <source>
        <dbReference type="Proteomes" id="UP001295423"/>
    </source>
</evidence>
<dbReference type="GO" id="GO:0035091">
    <property type="term" value="F:phosphatidylinositol binding"/>
    <property type="evidence" value="ECO:0007669"/>
    <property type="project" value="InterPro"/>
</dbReference>
<dbReference type="Gene3D" id="3.30.1520.10">
    <property type="entry name" value="Phox-like domain"/>
    <property type="match status" value="1"/>
</dbReference>
<dbReference type="PROSITE" id="PS50195">
    <property type="entry name" value="PX"/>
    <property type="match status" value="1"/>
</dbReference>
<dbReference type="AlphaFoldDB" id="A0AAD2G1M9"/>
<dbReference type="InterPro" id="IPR001683">
    <property type="entry name" value="PX_dom"/>
</dbReference>
<dbReference type="PANTHER" id="PTHR10555:SF170">
    <property type="entry name" value="FI18122P1"/>
    <property type="match status" value="1"/>
</dbReference>
<protein>
    <recommendedName>
        <fullName evidence="2">PX domain-containing protein</fullName>
    </recommendedName>
</protein>
<organism evidence="3 4">
    <name type="scientific">Cylindrotheca closterium</name>
    <dbReference type="NCBI Taxonomy" id="2856"/>
    <lineage>
        <taxon>Eukaryota</taxon>
        <taxon>Sar</taxon>
        <taxon>Stramenopiles</taxon>
        <taxon>Ochrophyta</taxon>
        <taxon>Bacillariophyta</taxon>
        <taxon>Bacillariophyceae</taxon>
        <taxon>Bacillariophycidae</taxon>
        <taxon>Bacillariales</taxon>
        <taxon>Bacillariaceae</taxon>
        <taxon>Cylindrotheca</taxon>
    </lineage>
</organism>
<evidence type="ECO:0000313" key="3">
    <source>
        <dbReference type="EMBL" id="CAJ1959724.1"/>
    </source>
</evidence>
<feature type="compositionally biased region" description="Polar residues" evidence="1">
    <location>
        <begin position="422"/>
        <end position="438"/>
    </location>
</feature>
<dbReference type="Proteomes" id="UP001295423">
    <property type="component" value="Unassembled WGS sequence"/>
</dbReference>
<gene>
    <name evidence="3" type="ORF">CYCCA115_LOCUS18143</name>
</gene>
<dbReference type="EMBL" id="CAKOGP040002014">
    <property type="protein sequence ID" value="CAJ1959724.1"/>
    <property type="molecule type" value="Genomic_DNA"/>
</dbReference>
<dbReference type="InterPro" id="IPR036871">
    <property type="entry name" value="PX_dom_sf"/>
</dbReference>
<comment type="caution">
    <text evidence="3">The sequence shown here is derived from an EMBL/GenBank/DDBJ whole genome shotgun (WGS) entry which is preliminary data.</text>
</comment>
<dbReference type="PANTHER" id="PTHR10555">
    <property type="entry name" value="SORTING NEXIN"/>
    <property type="match status" value="1"/>
</dbReference>
<keyword evidence="4" id="KW-1185">Reference proteome</keyword>
<reference evidence="3" key="1">
    <citation type="submission" date="2023-08" db="EMBL/GenBank/DDBJ databases">
        <authorList>
            <person name="Audoor S."/>
            <person name="Bilcke G."/>
        </authorList>
    </citation>
    <scope>NUCLEOTIDE SEQUENCE</scope>
</reference>
<dbReference type="InterPro" id="IPR027267">
    <property type="entry name" value="AH/BAR_dom_sf"/>
</dbReference>
<feature type="domain" description="PX" evidence="2">
    <location>
        <begin position="1"/>
        <end position="130"/>
    </location>
</feature>
<dbReference type="GO" id="GO:0005768">
    <property type="term" value="C:endosome"/>
    <property type="evidence" value="ECO:0007669"/>
    <property type="project" value="TreeGrafter"/>
</dbReference>
<dbReference type="Pfam" id="PF00787">
    <property type="entry name" value="PX"/>
    <property type="match status" value="1"/>
</dbReference>
<dbReference type="SMART" id="SM00312">
    <property type="entry name" value="PX"/>
    <property type="match status" value="1"/>
</dbReference>
<accession>A0AAD2G1M9</accession>